<dbReference type="EMBL" id="JBBEGM010000006">
    <property type="protein sequence ID" value="MEJ2862588.1"/>
    <property type="molecule type" value="Genomic_DNA"/>
</dbReference>
<sequence length="140" mass="15367">MKVTDADMGAVPSRNVRVPRQDFLLTWLAASERADELAASGVTDWYVGGVATTCRWLATAPSRLPNGLVDPTPAPATRRTALAYEELIEQEFLAAERLAEQRPDLVESRPGWCEGVLATLRWAWRREGPAPVNVEIPAGK</sequence>
<keyword evidence="2" id="KW-1185">Reference proteome</keyword>
<name>A0ABU8M6V4_9PSEU</name>
<dbReference type="Proteomes" id="UP001369736">
    <property type="component" value="Unassembled WGS sequence"/>
</dbReference>
<proteinExistence type="predicted"/>
<evidence type="ECO:0000313" key="2">
    <source>
        <dbReference type="Proteomes" id="UP001369736"/>
    </source>
</evidence>
<gene>
    <name evidence="1" type="ORF">WCD58_15560</name>
</gene>
<dbReference type="RefSeq" id="WP_337703969.1">
    <property type="nucleotide sequence ID" value="NZ_JBBEGM010000006.1"/>
</dbReference>
<protein>
    <submittedName>
        <fullName evidence="1">Uncharacterized protein</fullName>
    </submittedName>
</protein>
<reference evidence="1 2" key="1">
    <citation type="submission" date="2024-03" db="EMBL/GenBank/DDBJ databases">
        <title>Actinomycetospora sp. OC33-EN07, a novel actinomycete isolated from wild orchid (Aerides multiflora).</title>
        <authorList>
            <person name="Suriyachadkun C."/>
        </authorList>
    </citation>
    <scope>NUCLEOTIDE SEQUENCE [LARGE SCALE GENOMIC DNA]</scope>
    <source>
        <strain evidence="1 2">OC33-EN07</strain>
    </source>
</reference>
<accession>A0ABU8M6V4</accession>
<organism evidence="1 2">
    <name type="scientific">Actinomycetospora flava</name>
    <dbReference type="NCBI Taxonomy" id="3129232"/>
    <lineage>
        <taxon>Bacteria</taxon>
        <taxon>Bacillati</taxon>
        <taxon>Actinomycetota</taxon>
        <taxon>Actinomycetes</taxon>
        <taxon>Pseudonocardiales</taxon>
        <taxon>Pseudonocardiaceae</taxon>
        <taxon>Actinomycetospora</taxon>
    </lineage>
</organism>
<evidence type="ECO:0000313" key="1">
    <source>
        <dbReference type="EMBL" id="MEJ2862588.1"/>
    </source>
</evidence>
<comment type="caution">
    <text evidence="1">The sequence shown here is derived from an EMBL/GenBank/DDBJ whole genome shotgun (WGS) entry which is preliminary data.</text>
</comment>